<dbReference type="InterPro" id="IPR003607">
    <property type="entry name" value="HD/PDEase_dom"/>
</dbReference>
<feature type="compositionally biased region" description="Polar residues" evidence="4">
    <location>
        <begin position="976"/>
        <end position="991"/>
    </location>
</feature>
<evidence type="ECO:0000256" key="1">
    <source>
        <dbReference type="ARBA" id="ARBA00022723"/>
    </source>
</evidence>
<feature type="compositionally biased region" description="Polar residues" evidence="4">
    <location>
        <begin position="504"/>
        <end position="523"/>
    </location>
</feature>
<dbReference type="GO" id="GO:0007165">
    <property type="term" value="P:signal transduction"/>
    <property type="evidence" value="ECO:0007669"/>
    <property type="project" value="InterPro"/>
</dbReference>
<evidence type="ECO:0000313" key="7">
    <source>
        <dbReference type="Proteomes" id="UP000629468"/>
    </source>
</evidence>
<keyword evidence="1 3" id="KW-0479">Metal-binding</keyword>
<evidence type="ECO:0000256" key="3">
    <source>
        <dbReference type="RuleBase" id="RU363067"/>
    </source>
</evidence>
<feature type="compositionally biased region" description="Low complexity" evidence="4">
    <location>
        <begin position="565"/>
        <end position="580"/>
    </location>
</feature>
<feature type="region of interest" description="Disordered" evidence="4">
    <location>
        <begin position="701"/>
        <end position="725"/>
    </location>
</feature>
<feature type="compositionally biased region" description="Low complexity" evidence="4">
    <location>
        <begin position="601"/>
        <end position="626"/>
    </location>
</feature>
<dbReference type="AlphaFoldDB" id="A0A8H7C6E1"/>
<evidence type="ECO:0000256" key="2">
    <source>
        <dbReference type="ARBA" id="ARBA00022801"/>
    </source>
</evidence>
<accession>A0A8H7C6E1</accession>
<dbReference type="SUPFAM" id="SSF109604">
    <property type="entry name" value="HD-domain/PDEase-like"/>
    <property type="match status" value="1"/>
</dbReference>
<feature type="compositionally biased region" description="Low complexity" evidence="4">
    <location>
        <begin position="761"/>
        <end position="770"/>
    </location>
</feature>
<protein>
    <recommendedName>
        <fullName evidence="3">Phosphodiesterase</fullName>
        <ecNumber evidence="3">3.1.4.-</ecNumber>
    </recommendedName>
</protein>
<dbReference type="PROSITE" id="PS00126">
    <property type="entry name" value="PDEASE_I_1"/>
    <property type="match status" value="1"/>
</dbReference>
<comment type="caution">
    <text evidence="6">The sequence shown here is derived from an EMBL/GenBank/DDBJ whole genome shotgun (WGS) entry which is preliminary data.</text>
</comment>
<sequence length="1245" mass="132982">MAANSSMPVSDAVLRRRSADVGGLYLALRDSNHGLGWLDSSTPSDPDIQISTKHAVLLSTMHTETLRLLENSVVQNDPPELSQEDRVRLLKNIESWYFEPLRMPEHEVLACVIFLFQVLFRIEGMQEAVNINFNIIPRFILHIRQLYRWQNHYHNFEHAVDVLQAIHCYLRAAGVVPPVSLLLLDVDAPNGGGMWSSTRQPDSEPLVTCLTHREIFALYLAAIGHDVAHPGFNNPFMENAEAPLSQVYENGSALEQMHSYMLLKTMRYHGLGVLLDDPETGQHFRRILRGSVLATDMGVHNDFMNKFAKLLENSRAGDDDDNNTIDWQAAKFERQEFVCKLLLKNADISNPSRPFLVSKQWASALQQEWACQYKFENYLELTHSVNPSNGPLAEANSQVFFTGKIAKPLVDMTAVAIPELRQYSYHCAENLREWEQILKSLKEIPPSLPPPPPPPPTTTTNTTSSVLSTTKTISTPPQSPPVSPPLAPPLSPPHLPSTLAYSPRQGSSIITPNYPTFTTSSLRSQNTTTTASTTSPSSFSQQQAQTPPILIPTSMSSSPGGAIAPTTTSSSSSNPVSPRSLKPTSDNDYSGRFRLTRPKGSSSTATSPPATPSSGFGMSGSSGKAGQISRTPSSNAGGVVGGTGGGGGGHGGHGASSVVGGASEIPPSLSRAAARVIAGTPSRTTGSSVVGLGGGPNSGISAGATTTTANSMADGTAGAGNSSEGSVLTLLPSAVEPPKQFLPRSLMYPHPIRYARQPLQQQLPQQATTQDSEQVDHSQSHTPPPPPPPPPAAAVLPLSNTPSYSSSSVSPSTFQPDESETIVSSLGGGFGTPNSDNDGGGSRLFGNRNGVMNDDDIDEDIVYEREVEMRHEGFRRAVERGIGVGSLKKRKSGNLLSGTPPQPPPPPSTTTTTTTMANNTSPNVSSGFGFGSGSGTGSVPPTPTPFLPPPPPPTSASTTSGFNFGDFGNGSSSPSLFNSANTGYHHQSRASWCSGESVEGWRGRWGVTRSGGGGESEKGERNGRVSDGGVSGDGGKAKAVASSEEESEEGEGEGEGRKEGRRGKVQEGFGSSESEDSKEEENDEGEGDEEETKTSPILPAGLVSAAPATPSSDPVDSNINPRTPPRRTRTTNDSHSPLLSTTTMTNSNNTTTTITDANRSGSPTPKAKAKLKMKMRESEAQKKRREEEEEERRKKLREELIRESEKEKEKERMGSGGSDTGKTTTKSVVKSRSRSKLRRKTKGKK</sequence>
<dbReference type="PANTHER" id="PTHR11347">
    <property type="entry name" value="CYCLIC NUCLEOTIDE PHOSPHODIESTERASE"/>
    <property type="match status" value="1"/>
</dbReference>
<feature type="compositionally biased region" description="Low complexity" evidence="4">
    <location>
        <begin position="1141"/>
        <end position="1155"/>
    </location>
</feature>
<feature type="compositionally biased region" description="Pro residues" evidence="4">
    <location>
        <begin position="477"/>
        <end position="495"/>
    </location>
</feature>
<feature type="compositionally biased region" description="Pro residues" evidence="4">
    <location>
        <begin position="940"/>
        <end position="954"/>
    </location>
</feature>
<feature type="compositionally biased region" description="Basic and acidic residues" evidence="4">
    <location>
        <begin position="1054"/>
        <end position="1065"/>
    </location>
</feature>
<feature type="compositionally biased region" description="Basic residues" evidence="4">
    <location>
        <begin position="1229"/>
        <end position="1245"/>
    </location>
</feature>
<dbReference type="Gene3D" id="1.10.1300.10">
    <property type="entry name" value="3'5'-cyclic nucleotide phosphodiesterase, catalytic domain"/>
    <property type="match status" value="1"/>
</dbReference>
<feature type="compositionally biased region" description="Acidic residues" evidence="4">
    <location>
        <begin position="1043"/>
        <end position="1053"/>
    </location>
</feature>
<feature type="compositionally biased region" description="Low complexity" evidence="4">
    <location>
        <begin position="909"/>
        <end position="927"/>
    </location>
</feature>
<dbReference type="GO" id="GO:0046872">
    <property type="term" value="F:metal ion binding"/>
    <property type="evidence" value="ECO:0007669"/>
    <property type="project" value="UniProtKB-KW"/>
</dbReference>
<gene>
    <name evidence="6" type="ORF">Agabi119p4_8026</name>
</gene>
<organism evidence="6 7">
    <name type="scientific">Agaricus bisporus var. burnettii</name>
    <dbReference type="NCBI Taxonomy" id="192524"/>
    <lineage>
        <taxon>Eukaryota</taxon>
        <taxon>Fungi</taxon>
        <taxon>Dikarya</taxon>
        <taxon>Basidiomycota</taxon>
        <taxon>Agaricomycotina</taxon>
        <taxon>Agaricomycetes</taxon>
        <taxon>Agaricomycetidae</taxon>
        <taxon>Agaricales</taxon>
        <taxon>Agaricineae</taxon>
        <taxon>Agaricaceae</taxon>
        <taxon>Agaricus</taxon>
    </lineage>
</organism>
<feature type="compositionally biased region" description="Polar residues" evidence="4">
    <location>
        <begin position="813"/>
        <end position="824"/>
    </location>
</feature>
<comment type="similarity">
    <text evidence="3">Belongs to the cyclic nucleotide phosphodiesterase family.</text>
</comment>
<dbReference type="Pfam" id="PF00233">
    <property type="entry name" value="PDEase_I"/>
    <property type="match status" value="1"/>
</dbReference>
<dbReference type="Proteomes" id="UP000629468">
    <property type="component" value="Unassembled WGS sequence"/>
</dbReference>
<reference evidence="6 7" key="1">
    <citation type="journal article" name="Sci. Rep.">
        <title>Telomere-to-telomere assembled and centromere annotated genomes of the two main subspecies of the button mushroom Agaricus bisporus reveal especially polymorphic chromosome ends.</title>
        <authorList>
            <person name="Sonnenberg A.S.M."/>
            <person name="Sedaghat-Telgerd N."/>
            <person name="Lavrijssen B."/>
            <person name="Ohm R.A."/>
            <person name="Hendrickx P.M."/>
            <person name="Scholtmeijer K."/>
            <person name="Baars J.J.P."/>
            <person name="van Peer A."/>
        </authorList>
    </citation>
    <scope>NUCLEOTIDE SEQUENCE [LARGE SCALE GENOMIC DNA]</scope>
    <source>
        <strain evidence="6 7">H119_p4</strain>
    </source>
</reference>
<feature type="compositionally biased region" description="Gly residues" evidence="4">
    <location>
        <begin position="638"/>
        <end position="654"/>
    </location>
</feature>
<feature type="compositionally biased region" description="Low complexity" evidence="4">
    <location>
        <begin position="458"/>
        <end position="476"/>
    </location>
</feature>
<dbReference type="EMBL" id="JABXXO010000011">
    <property type="protein sequence ID" value="KAF7763489.1"/>
    <property type="molecule type" value="Genomic_DNA"/>
</dbReference>
<evidence type="ECO:0000259" key="5">
    <source>
        <dbReference type="PROSITE" id="PS51845"/>
    </source>
</evidence>
<dbReference type="PROSITE" id="PS51845">
    <property type="entry name" value="PDEASE_I_2"/>
    <property type="match status" value="1"/>
</dbReference>
<evidence type="ECO:0000256" key="4">
    <source>
        <dbReference type="SAM" id="MobiDB-lite"/>
    </source>
</evidence>
<feature type="region of interest" description="Disordered" evidence="4">
    <location>
        <begin position="869"/>
        <end position="1245"/>
    </location>
</feature>
<dbReference type="InterPro" id="IPR002073">
    <property type="entry name" value="PDEase_catalytic_dom"/>
</dbReference>
<dbReference type="InterPro" id="IPR023174">
    <property type="entry name" value="PDEase_CS"/>
</dbReference>
<dbReference type="InterPro" id="IPR036971">
    <property type="entry name" value="PDEase_catalytic_dom_sf"/>
</dbReference>
<feature type="compositionally biased region" description="Polar residues" evidence="4">
    <location>
        <begin position="1109"/>
        <end position="1120"/>
    </location>
</feature>
<feature type="domain" description="PDEase" evidence="5">
    <location>
        <begin position="74"/>
        <end position="441"/>
    </location>
</feature>
<feature type="compositionally biased region" description="Basic and acidic residues" evidence="4">
    <location>
        <begin position="869"/>
        <end position="879"/>
    </location>
</feature>
<feature type="compositionally biased region" description="Basic and acidic residues" evidence="4">
    <location>
        <begin position="1174"/>
        <end position="1213"/>
    </location>
</feature>
<feature type="compositionally biased region" description="Low complexity" evidence="4">
    <location>
        <begin position="793"/>
        <end position="812"/>
    </location>
</feature>
<feature type="compositionally biased region" description="Pro residues" evidence="4">
    <location>
        <begin position="446"/>
        <end position="457"/>
    </location>
</feature>
<feature type="region of interest" description="Disordered" evidence="4">
    <location>
        <begin position="761"/>
        <end position="856"/>
    </location>
</feature>
<feature type="compositionally biased region" description="Acidic residues" evidence="4">
    <location>
        <begin position="1073"/>
        <end position="1091"/>
    </location>
</feature>
<feature type="compositionally biased region" description="Low complexity" evidence="4">
    <location>
        <begin position="955"/>
        <end position="975"/>
    </location>
</feature>
<keyword evidence="2 3" id="KW-0378">Hydrolase</keyword>
<feature type="compositionally biased region" description="Pro residues" evidence="4">
    <location>
        <begin position="782"/>
        <end position="792"/>
    </location>
</feature>
<dbReference type="EC" id="3.1.4.-" evidence="3"/>
<dbReference type="SMART" id="SM00471">
    <property type="entry name" value="HDc"/>
    <property type="match status" value="1"/>
</dbReference>
<feature type="compositionally biased region" description="Basic and acidic residues" evidence="4">
    <location>
        <begin position="1015"/>
        <end position="1024"/>
    </location>
</feature>
<name>A0A8H7C6E1_AGABI</name>
<feature type="region of interest" description="Disordered" evidence="4">
    <location>
        <begin position="443"/>
        <end position="663"/>
    </location>
</feature>
<evidence type="ECO:0000313" key="6">
    <source>
        <dbReference type="EMBL" id="KAF7763489.1"/>
    </source>
</evidence>
<proteinExistence type="inferred from homology"/>
<dbReference type="GO" id="GO:0004114">
    <property type="term" value="F:3',5'-cyclic-nucleotide phosphodiesterase activity"/>
    <property type="evidence" value="ECO:0007669"/>
    <property type="project" value="InterPro"/>
</dbReference>
<comment type="cofactor">
    <cofactor evidence="3">
        <name>a divalent metal cation</name>
        <dbReference type="ChEBI" id="CHEBI:60240"/>
    </cofactor>
    <text evidence="3">Binds 2 divalent metal cations per subunit. Site 1 may preferentially bind zinc ions, while site 2 has a preference for magnesium and/or manganese ions.</text>
</comment>
<feature type="compositionally biased region" description="Low complexity" evidence="4">
    <location>
        <begin position="524"/>
        <end position="548"/>
    </location>
</feature>